<reference evidence="2" key="2">
    <citation type="journal article" date="2007" name="Science">
        <title>Genome sequence of Aedes aegypti, a major arbovirus vector.</title>
        <authorList>
            <person name="Nene V."/>
            <person name="Wortman J.R."/>
            <person name="Lawson D."/>
            <person name="Haas B."/>
            <person name="Kodira C."/>
            <person name="Tu Z.J."/>
            <person name="Loftus B."/>
            <person name="Xi Z."/>
            <person name="Megy K."/>
            <person name="Grabherr M."/>
            <person name="Ren Q."/>
            <person name="Zdobnov E.M."/>
            <person name="Lobo N.F."/>
            <person name="Campbell K.S."/>
            <person name="Brown S.E."/>
            <person name="Bonaldo M.F."/>
            <person name="Zhu J."/>
            <person name="Sinkins S.P."/>
            <person name="Hogenkamp D.G."/>
            <person name="Amedeo P."/>
            <person name="Arensburger P."/>
            <person name="Atkinson P.W."/>
            <person name="Bidwell S."/>
            <person name="Biedler J."/>
            <person name="Birney E."/>
            <person name="Bruggner R.V."/>
            <person name="Costas J."/>
            <person name="Coy M.R."/>
            <person name="Crabtree J."/>
            <person name="Crawford M."/>
            <person name="Debruyn B."/>
            <person name="Decaprio D."/>
            <person name="Eiglmeier K."/>
            <person name="Eisenstadt E."/>
            <person name="El-Dorry H."/>
            <person name="Gelbart W.M."/>
            <person name="Gomes S.L."/>
            <person name="Hammond M."/>
            <person name="Hannick L.I."/>
            <person name="Hogan J.R."/>
            <person name="Holmes M.H."/>
            <person name="Jaffe D."/>
            <person name="Johnston J.S."/>
            <person name="Kennedy R.C."/>
            <person name="Koo H."/>
            <person name="Kravitz S."/>
            <person name="Kriventseva E.V."/>
            <person name="Kulp D."/>
            <person name="Labutti K."/>
            <person name="Lee E."/>
            <person name="Li S."/>
            <person name="Lovin D.D."/>
            <person name="Mao C."/>
            <person name="Mauceli E."/>
            <person name="Menck C.F."/>
            <person name="Miller J.R."/>
            <person name="Montgomery P."/>
            <person name="Mori A."/>
            <person name="Nascimento A.L."/>
            <person name="Naveira H.F."/>
            <person name="Nusbaum C."/>
            <person name="O'leary S."/>
            <person name="Orvis J."/>
            <person name="Pertea M."/>
            <person name="Quesneville H."/>
            <person name="Reidenbach K.R."/>
            <person name="Rogers Y.H."/>
            <person name="Roth C.W."/>
            <person name="Schneider J.R."/>
            <person name="Schatz M."/>
            <person name="Shumway M."/>
            <person name="Stanke M."/>
            <person name="Stinson E.O."/>
            <person name="Tubio J.M."/>
            <person name="Vanzee J.P."/>
            <person name="Verjovski-Almeida S."/>
            <person name="Werner D."/>
            <person name="White O."/>
            <person name="Wyder S."/>
            <person name="Zeng Q."/>
            <person name="Zhao Q."/>
            <person name="Zhao Y."/>
            <person name="Hill C.A."/>
            <person name="Raikhel A.S."/>
            <person name="Soares M.B."/>
            <person name="Knudson D.L."/>
            <person name="Lee N.H."/>
            <person name="Galagan J."/>
            <person name="Salzberg S.L."/>
            <person name="Paulsen I.T."/>
            <person name="Dimopoulos G."/>
            <person name="Collins F.H."/>
            <person name="Birren B."/>
            <person name="Fraser-Liggett C.M."/>
            <person name="Severson D.W."/>
        </authorList>
    </citation>
    <scope>NUCLEOTIDE SEQUENCE [LARGE SCALE GENOMIC DNA]</scope>
    <source>
        <strain evidence="2">Liverpool</strain>
    </source>
</reference>
<name>J9E8T7_AEDAE</name>
<reference evidence="2" key="1">
    <citation type="submission" date="2005-10" db="EMBL/GenBank/DDBJ databases">
        <authorList>
            <person name="Loftus B.J."/>
            <person name="Nene V.M."/>
            <person name="Hannick L.I."/>
            <person name="Bidwell S."/>
            <person name="Haas B."/>
            <person name="Amedeo P."/>
            <person name="Orvis J."/>
            <person name="Wortman J.R."/>
            <person name="White O.R."/>
            <person name="Salzberg S."/>
            <person name="Shumway M."/>
            <person name="Koo H."/>
            <person name="Zhao Y."/>
            <person name="Holmes M."/>
            <person name="Miller J."/>
            <person name="Schatz M."/>
            <person name="Pop M."/>
            <person name="Pai G."/>
            <person name="Utterback T."/>
            <person name="Rogers Y.-H."/>
            <person name="Kravitz S."/>
            <person name="Fraser C.M."/>
        </authorList>
    </citation>
    <scope>NUCLEOTIDE SEQUENCE</scope>
    <source>
        <strain evidence="2">Liverpool</strain>
    </source>
</reference>
<keyword evidence="1" id="KW-0732">Signal</keyword>
<evidence type="ECO:0000313" key="3">
    <source>
        <dbReference type="Proteomes" id="UP000682892"/>
    </source>
</evidence>
<accession>J9E8T7</accession>
<dbReference type="AlphaFoldDB" id="J9E8T7"/>
<proteinExistence type="predicted"/>
<organism evidence="2 3">
    <name type="scientific">Aedes aegypti</name>
    <name type="common">Yellowfever mosquito</name>
    <name type="synonym">Culex aegypti</name>
    <dbReference type="NCBI Taxonomy" id="7159"/>
    <lineage>
        <taxon>Eukaryota</taxon>
        <taxon>Metazoa</taxon>
        <taxon>Ecdysozoa</taxon>
        <taxon>Arthropoda</taxon>
        <taxon>Hexapoda</taxon>
        <taxon>Insecta</taxon>
        <taxon>Pterygota</taxon>
        <taxon>Neoptera</taxon>
        <taxon>Endopterygota</taxon>
        <taxon>Diptera</taxon>
        <taxon>Nematocera</taxon>
        <taxon>Culicoidea</taxon>
        <taxon>Culicidae</taxon>
        <taxon>Culicinae</taxon>
        <taxon>Aedini</taxon>
        <taxon>Aedes</taxon>
        <taxon>Stegomyia</taxon>
    </lineage>
</organism>
<dbReference type="HOGENOM" id="CLU_2980882_0_0_1"/>
<feature type="signal peptide" evidence="1">
    <location>
        <begin position="1"/>
        <end position="22"/>
    </location>
</feature>
<evidence type="ECO:0000256" key="1">
    <source>
        <dbReference type="SAM" id="SignalP"/>
    </source>
</evidence>
<protein>
    <submittedName>
        <fullName evidence="2">AAEL017073-PA</fullName>
    </submittedName>
</protein>
<gene>
    <name evidence="2" type="ORF">AaeL_AAEL017073</name>
</gene>
<feature type="chain" id="PRO_5014305598" evidence="1">
    <location>
        <begin position="23"/>
        <end position="58"/>
    </location>
</feature>
<sequence>MVCRFVTKLIFYLCLFKKLTLSRSYKSLALLSPYYLPSTDIFNQFFICFIFNQYALFQ</sequence>
<evidence type="ECO:0000313" key="2">
    <source>
        <dbReference type="EMBL" id="EJY57326.1"/>
    </source>
</evidence>
<dbReference type="Proteomes" id="UP000682892">
    <property type="component" value="Chromosome 3"/>
</dbReference>
<dbReference type="PaxDb" id="7159-AAEL017073-PA"/>
<dbReference type="EMBL" id="CH477188">
    <property type="protein sequence ID" value="EJY57326.1"/>
    <property type="molecule type" value="Genomic_DNA"/>
</dbReference>
<reference evidence="2" key="3">
    <citation type="submission" date="2012-09" db="EMBL/GenBank/DDBJ databases">
        <authorList>
            <consortium name="VectorBase"/>
        </authorList>
    </citation>
    <scope>NUCLEOTIDE SEQUENCE</scope>
    <source>
        <strain evidence="2">Liverpool</strain>
    </source>
</reference>